<dbReference type="Proteomes" id="UP001642483">
    <property type="component" value="Unassembled WGS sequence"/>
</dbReference>
<evidence type="ECO:0000313" key="2">
    <source>
        <dbReference type="Proteomes" id="UP001642483"/>
    </source>
</evidence>
<dbReference type="Gene3D" id="3.90.550.10">
    <property type="entry name" value="Spore Coat Polysaccharide Biosynthesis Protein SpsA, Chain A"/>
    <property type="match status" value="1"/>
</dbReference>
<dbReference type="InterPro" id="IPR029044">
    <property type="entry name" value="Nucleotide-diphossugar_trans"/>
</dbReference>
<comment type="caution">
    <text evidence="1">The sequence shown here is derived from an EMBL/GenBank/DDBJ whole genome shotgun (WGS) entry which is preliminary data.</text>
</comment>
<reference evidence="1 2" key="1">
    <citation type="submission" date="2024-02" db="EMBL/GenBank/DDBJ databases">
        <authorList>
            <person name="Daric V."/>
            <person name="Darras S."/>
        </authorList>
    </citation>
    <scope>NUCLEOTIDE SEQUENCE [LARGE SCALE GENOMIC DNA]</scope>
</reference>
<dbReference type="EMBL" id="CAWYQH010000152">
    <property type="protein sequence ID" value="CAK8695932.1"/>
    <property type="molecule type" value="Genomic_DNA"/>
</dbReference>
<name>A0ABP0GW12_CLALP</name>
<proteinExistence type="predicted"/>
<dbReference type="PANTHER" id="PTHR46612">
    <property type="entry name" value="XYLOSIDE XYLOSYLTRANSFERASE 1"/>
    <property type="match status" value="1"/>
</dbReference>
<dbReference type="SUPFAM" id="SSF53448">
    <property type="entry name" value="Nucleotide-diphospho-sugar transferases"/>
    <property type="match status" value="1"/>
</dbReference>
<dbReference type="PANTHER" id="PTHR46612:SF1">
    <property type="entry name" value="XYLOSIDE XYLOSYLTRANSFERASE 1"/>
    <property type="match status" value="1"/>
</dbReference>
<accession>A0ABP0GW12</accession>
<gene>
    <name evidence="1" type="ORF">CVLEPA_LOCUS29137</name>
</gene>
<evidence type="ECO:0000313" key="1">
    <source>
        <dbReference type="EMBL" id="CAK8695932.1"/>
    </source>
</evidence>
<protein>
    <recommendedName>
        <fullName evidence="3">Xyloside xylosyltransferase 1</fullName>
    </recommendedName>
</protein>
<sequence length="402" mass="47000">MPQRKQVTKPSSMIFKLTSSKPMQVLLVAAAITTVFLFYKFATSGEDFLSQSRAAYHAESKMGIKDGKSSSQVALHEIYPDDTFEEKHAKVSKNQAIKHAQEFENDFHLLFLFTRLKEHPKLKEKFNTAFGSLFSLAKFHDDEVLHIHFICDENGRTYVEDYLQQHIDHPEFKLKVHFHNINTLGDQLLAEVGKFKSLLGKDGKNNAYYDDALFYLSLVIHKILPQNVRRLVQVDLDLKFMVNIREIWDEFSYFTHENIIGIAYENQPVYRNVLWKYRRENPGTKFGSQLPDGNPGFNSGVLLLHLDHLRSSKVYNSYLDNKVMGQLVQKYSFQGHLGDQDFFTLLSFERPELFFILDCGWNKQLCEWWRNKGFENVFDYYFKCGETVKIWHGNCNTPFPKE</sequence>
<evidence type="ECO:0008006" key="3">
    <source>
        <dbReference type="Google" id="ProtNLM"/>
    </source>
</evidence>
<keyword evidence="2" id="KW-1185">Reference proteome</keyword>
<organism evidence="1 2">
    <name type="scientific">Clavelina lepadiformis</name>
    <name type="common">Light-bulb sea squirt</name>
    <name type="synonym">Ascidia lepadiformis</name>
    <dbReference type="NCBI Taxonomy" id="159417"/>
    <lineage>
        <taxon>Eukaryota</taxon>
        <taxon>Metazoa</taxon>
        <taxon>Chordata</taxon>
        <taxon>Tunicata</taxon>
        <taxon>Ascidiacea</taxon>
        <taxon>Aplousobranchia</taxon>
        <taxon>Clavelinidae</taxon>
        <taxon>Clavelina</taxon>
    </lineage>
</organism>
<dbReference type="InterPro" id="IPR042465">
    <property type="entry name" value="XXLT1"/>
</dbReference>